<protein>
    <submittedName>
        <fullName evidence="8">Uncharacterized protein</fullName>
    </submittedName>
</protein>
<comment type="subcellular location">
    <subcellularLocation>
        <location evidence="2">Cytoplasm</location>
    </subcellularLocation>
    <subcellularLocation>
        <location evidence="1">Nucleus</location>
    </subcellularLocation>
</comment>
<dbReference type="OrthoDB" id="4072855at2759"/>
<keyword evidence="7" id="KW-0472">Membrane</keyword>
<feature type="region of interest" description="Disordered" evidence="6">
    <location>
        <begin position="124"/>
        <end position="164"/>
    </location>
</feature>
<dbReference type="Pfam" id="PF08591">
    <property type="entry name" value="RNR_inhib"/>
    <property type="match status" value="1"/>
</dbReference>
<organism evidence="8 9">
    <name type="scientific">Aspergillus ibericus CBS 121593</name>
    <dbReference type="NCBI Taxonomy" id="1448316"/>
    <lineage>
        <taxon>Eukaryota</taxon>
        <taxon>Fungi</taxon>
        <taxon>Dikarya</taxon>
        <taxon>Ascomycota</taxon>
        <taxon>Pezizomycotina</taxon>
        <taxon>Eurotiomycetes</taxon>
        <taxon>Eurotiomycetidae</taxon>
        <taxon>Eurotiales</taxon>
        <taxon>Aspergillaceae</taxon>
        <taxon>Aspergillus</taxon>
        <taxon>Aspergillus subgen. Circumdati</taxon>
    </lineage>
</organism>
<evidence type="ECO:0000256" key="4">
    <source>
        <dbReference type="ARBA" id="ARBA00022490"/>
    </source>
</evidence>
<evidence type="ECO:0000256" key="5">
    <source>
        <dbReference type="ARBA" id="ARBA00023242"/>
    </source>
</evidence>
<feature type="transmembrane region" description="Helical" evidence="7">
    <location>
        <begin position="245"/>
        <end position="263"/>
    </location>
</feature>
<accession>A0A395HE22</accession>
<sequence length="273" mass="30291">MSPSLQTTTTTTATTLDLTSKRRRFQPPITNFFTTTSSSSSNPLSTDNATTRSHPLSYNHYSTATCSPTPIVPTKVQASLLSVGMRVRKSVAEGYKTHLSLAKLDPSVRNLNLNLITNDEGDAFSLPSSSQESTAHAGGQKRSFELDDMDEDSAEEEESEQDTMATMQNGAILGRTILAPKLNSQRRRFVALKRHATTGGMEVDDFEEPTFLRRREEEVRGLFFLLGFVRCLFMWCCFSRRWLSWVCCTILSIFACLFVWLLVGGGGGHGLVL</sequence>
<evidence type="ECO:0000313" key="9">
    <source>
        <dbReference type="Proteomes" id="UP000249402"/>
    </source>
</evidence>
<dbReference type="Proteomes" id="UP000249402">
    <property type="component" value="Unassembled WGS sequence"/>
</dbReference>
<evidence type="ECO:0000256" key="6">
    <source>
        <dbReference type="SAM" id="MobiDB-lite"/>
    </source>
</evidence>
<keyword evidence="7" id="KW-1133">Transmembrane helix</keyword>
<dbReference type="GO" id="GO:1990846">
    <property type="term" value="F:ribonucleoside-diphosphate reductase inhibitor activity"/>
    <property type="evidence" value="ECO:0007669"/>
    <property type="project" value="TreeGrafter"/>
</dbReference>
<feature type="compositionally biased region" description="Low complexity" evidence="6">
    <location>
        <begin position="30"/>
        <end position="42"/>
    </location>
</feature>
<evidence type="ECO:0000256" key="7">
    <source>
        <dbReference type="SAM" id="Phobius"/>
    </source>
</evidence>
<feature type="compositionally biased region" description="Polar residues" evidence="6">
    <location>
        <begin position="43"/>
        <end position="53"/>
    </location>
</feature>
<dbReference type="RefSeq" id="XP_025579565.1">
    <property type="nucleotide sequence ID" value="XM_025713585.1"/>
</dbReference>
<evidence type="ECO:0000256" key="2">
    <source>
        <dbReference type="ARBA" id="ARBA00004496"/>
    </source>
</evidence>
<dbReference type="AlphaFoldDB" id="A0A395HE22"/>
<dbReference type="GeneID" id="37218450"/>
<evidence type="ECO:0000256" key="3">
    <source>
        <dbReference type="ARBA" id="ARBA00005459"/>
    </source>
</evidence>
<dbReference type="GO" id="GO:0008104">
    <property type="term" value="P:intracellular protein localization"/>
    <property type="evidence" value="ECO:0007669"/>
    <property type="project" value="TreeGrafter"/>
</dbReference>
<dbReference type="GO" id="GO:0005737">
    <property type="term" value="C:cytoplasm"/>
    <property type="evidence" value="ECO:0007669"/>
    <property type="project" value="UniProtKB-SubCell"/>
</dbReference>
<keyword evidence="4" id="KW-0963">Cytoplasm</keyword>
<name>A0A395HE22_9EURO</name>
<gene>
    <name evidence="8" type="ORF">BO80DRAFT_131599</name>
</gene>
<dbReference type="VEuPathDB" id="FungiDB:BO80DRAFT_131599"/>
<feature type="compositionally biased region" description="Low complexity" evidence="6">
    <location>
        <begin position="1"/>
        <end position="18"/>
    </location>
</feature>
<feature type="region of interest" description="Disordered" evidence="6">
    <location>
        <begin position="1"/>
        <end position="53"/>
    </location>
</feature>
<dbReference type="GO" id="GO:0005634">
    <property type="term" value="C:nucleus"/>
    <property type="evidence" value="ECO:0007669"/>
    <property type="project" value="UniProtKB-SubCell"/>
</dbReference>
<dbReference type="InterPro" id="IPR013900">
    <property type="entry name" value="RNR_inhibitor"/>
</dbReference>
<keyword evidence="9" id="KW-1185">Reference proteome</keyword>
<feature type="compositionally biased region" description="Acidic residues" evidence="6">
    <location>
        <begin position="146"/>
        <end position="161"/>
    </location>
</feature>
<evidence type="ECO:0000313" key="8">
    <source>
        <dbReference type="EMBL" id="RAL05238.1"/>
    </source>
</evidence>
<dbReference type="PANTHER" id="PTHR28081">
    <property type="entry name" value="DAMAGE-REGULATED IMPORT FACILITATOR 1-RELATED"/>
    <property type="match status" value="1"/>
</dbReference>
<proteinExistence type="inferred from homology"/>
<comment type="similarity">
    <text evidence="3">Belongs to the DIF1/spd1 family.</text>
</comment>
<dbReference type="EMBL" id="KZ824421">
    <property type="protein sequence ID" value="RAL05238.1"/>
    <property type="molecule type" value="Genomic_DNA"/>
</dbReference>
<evidence type="ECO:0000256" key="1">
    <source>
        <dbReference type="ARBA" id="ARBA00004123"/>
    </source>
</evidence>
<keyword evidence="7" id="KW-0812">Transmembrane</keyword>
<dbReference type="PANTHER" id="PTHR28081:SF1">
    <property type="entry name" value="DAMAGE-REGULATED IMPORT FACILITATOR 1"/>
    <property type="match status" value="1"/>
</dbReference>
<keyword evidence="5" id="KW-0539">Nucleus</keyword>
<reference evidence="8 9" key="1">
    <citation type="submission" date="2018-02" db="EMBL/GenBank/DDBJ databases">
        <title>The genomes of Aspergillus section Nigri reveals drivers in fungal speciation.</title>
        <authorList>
            <consortium name="DOE Joint Genome Institute"/>
            <person name="Vesth T.C."/>
            <person name="Nybo J."/>
            <person name="Theobald S."/>
            <person name="Brandl J."/>
            <person name="Frisvad J.C."/>
            <person name="Nielsen K.F."/>
            <person name="Lyhne E.K."/>
            <person name="Kogle M.E."/>
            <person name="Kuo A."/>
            <person name="Riley R."/>
            <person name="Clum A."/>
            <person name="Nolan M."/>
            <person name="Lipzen A."/>
            <person name="Salamov A."/>
            <person name="Henrissat B."/>
            <person name="Wiebenga A."/>
            <person name="De vries R.P."/>
            <person name="Grigoriev I.V."/>
            <person name="Mortensen U.H."/>
            <person name="Andersen M.R."/>
            <person name="Baker S.E."/>
        </authorList>
    </citation>
    <scope>NUCLEOTIDE SEQUENCE [LARGE SCALE GENOMIC DNA]</scope>
    <source>
        <strain evidence="8 9">CBS 121593</strain>
    </source>
</reference>